<evidence type="ECO:0000256" key="1">
    <source>
        <dbReference type="SAM" id="MobiDB-lite"/>
    </source>
</evidence>
<feature type="region of interest" description="Disordered" evidence="1">
    <location>
        <begin position="13"/>
        <end position="65"/>
    </location>
</feature>
<evidence type="ECO:0000313" key="4">
    <source>
        <dbReference type="Proteomes" id="UP000244722"/>
    </source>
</evidence>
<dbReference type="OrthoDB" id="18234at2759"/>
<sequence>MLFLNFCILLLPKPKPKPPINLNNSYPDSSPDGGFPAPILKPQRKQKGPDPQGPPQSDAPLPHLPEAITDFSQHKFFTATNFIRLMQKMGFERGGSQGER</sequence>
<evidence type="ECO:0000259" key="2">
    <source>
        <dbReference type="Pfam" id="PF11882"/>
    </source>
</evidence>
<dbReference type="AlphaFoldDB" id="A0A2T6ZQE4"/>
<name>A0A2T6ZQE4_TUBBO</name>
<gene>
    <name evidence="3" type="ORF">B9Z19DRAFT_1065614</name>
</gene>
<dbReference type="Proteomes" id="UP000244722">
    <property type="component" value="Unassembled WGS sequence"/>
</dbReference>
<feature type="domain" description="Far11/STRP C-terminal" evidence="2">
    <location>
        <begin position="3"/>
        <end position="89"/>
    </location>
</feature>
<comment type="caution">
    <text evidence="3">The sequence shown here is derived from an EMBL/GenBank/DDBJ whole genome shotgun (WGS) entry which is preliminary data.</text>
</comment>
<evidence type="ECO:0000313" key="3">
    <source>
        <dbReference type="EMBL" id="PUU77718.1"/>
    </source>
</evidence>
<keyword evidence="4" id="KW-1185">Reference proteome</keyword>
<accession>A0A2T6ZQE4</accession>
<reference evidence="3 4" key="1">
    <citation type="submission" date="2017-04" db="EMBL/GenBank/DDBJ databases">
        <title>Draft genome sequence of Tuber borchii Vittad., a whitish edible truffle.</title>
        <authorList>
            <consortium name="DOE Joint Genome Institute"/>
            <person name="Murat C."/>
            <person name="Kuo A."/>
            <person name="Barry K.W."/>
            <person name="Clum A."/>
            <person name="Dockter R.B."/>
            <person name="Fauchery L."/>
            <person name="Iotti M."/>
            <person name="Kohler A."/>
            <person name="Labutti K."/>
            <person name="Lindquist E.A."/>
            <person name="Lipzen A."/>
            <person name="Ohm R.A."/>
            <person name="Wang M."/>
            <person name="Grigoriev I.V."/>
            <person name="Zambonelli A."/>
            <person name="Martin F.M."/>
        </authorList>
    </citation>
    <scope>NUCLEOTIDE SEQUENCE [LARGE SCALE GENOMIC DNA]</scope>
    <source>
        <strain evidence="3 4">Tbo3840</strain>
    </source>
</reference>
<organism evidence="3 4">
    <name type="scientific">Tuber borchii</name>
    <name type="common">White truffle</name>
    <dbReference type="NCBI Taxonomy" id="42251"/>
    <lineage>
        <taxon>Eukaryota</taxon>
        <taxon>Fungi</taxon>
        <taxon>Dikarya</taxon>
        <taxon>Ascomycota</taxon>
        <taxon>Pezizomycotina</taxon>
        <taxon>Pezizomycetes</taxon>
        <taxon>Pezizales</taxon>
        <taxon>Tuberaceae</taxon>
        <taxon>Tuber</taxon>
    </lineage>
</organism>
<dbReference type="STRING" id="42251.A0A2T6ZQE4"/>
<dbReference type="Pfam" id="PF11882">
    <property type="entry name" value="DUF3402"/>
    <property type="match status" value="1"/>
</dbReference>
<proteinExistence type="predicted"/>
<dbReference type="EMBL" id="NESQ01000143">
    <property type="protein sequence ID" value="PUU77718.1"/>
    <property type="molecule type" value="Genomic_DNA"/>
</dbReference>
<dbReference type="InterPro" id="IPR021819">
    <property type="entry name" value="Far11/STRP_C"/>
</dbReference>
<protein>
    <recommendedName>
        <fullName evidence="2">Far11/STRP C-terminal domain-containing protein</fullName>
    </recommendedName>
</protein>